<reference evidence="2" key="2">
    <citation type="submission" date="2015-05" db="EMBL/GenBank/DDBJ databases">
        <title>Complete genome sequence of Corynebacterium testudinoris DSM 44614, recovered from necrotic lesions in the mouth of a tortoise.</title>
        <authorList>
            <person name="Ruckert C."/>
            <person name="Albersmeier A."/>
            <person name="Winkler A."/>
            <person name="Tauch A."/>
        </authorList>
    </citation>
    <scope>NUCLEOTIDE SEQUENCE [LARGE SCALE GENOMIC DNA]</scope>
    <source>
        <strain evidence="2">DSM 44614</strain>
    </source>
</reference>
<sequence>MGMEFKMSQEYFNEFDPEKFAAQIKAKAAADEAAKEAAKEAGVTGTEDFDEA</sequence>
<dbReference type="KEGG" id="cted:CTEST_09245"/>
<dbReference type="EMBL" id="CP011545">
    <property type="protein sequence ID" value="AKK09278.1"/>
    <property type="molecule type" value="Genomic_DNA"/>
</dbReference>
<gene>
    <name evidence="1" type="ORF">CTEST_09245</name>
</gene>
<dbReference type="STRING" id="136857.CTEST_09245"/>
<evidence type="ECO:0000313" key="1">
    <source>
        <dbReference type="EMBL" id="AKK09278.1"/>
    </source>
</evidence>
<protein>
    <submittedName>
        <fullName evidence="1">Uncharacterized protein</fullName>
    </submittedName>
</protein>
<accession>A0A0G3HBG3</accession>
<dbReference type="AlphaFoldDB" id="A0A0G3HBG3"/>
<organism evidence="1 2">
    <name type="scientific">Corynebacterium testudinoris</name>
    <dbReference type="NCBI Taxonomy" id="136857"/>
    <lineage>
        <taxon>Bacteria</taxon>
        <taxon>Bacillati</taxon>
        <taxon>Actinomycetota</taxon>
        <taxon>Actinomycetes</taxon>
        <taxon>Mycobacteriales</taxon>
        <taxon>Corynebacteriaceae</taxon>
        <taxon>Corynebacterium</taxon>
    </lineage>
</organism>
<dbReference type="Proteomes" id="UP000035540">
    <property type="component" value="Chromosome"/>
</dbReference>
<name>A0A0G3HBG3_9CORY</name>
<dbReference type="PATRIC" id="fig|136857.5.peg.1838"/>
<keyword evidence="2" id="KW-1185">Reference proteome</keyword>
<reference evidence="1 2" key="1">
    <citation type="journal article" date="2015" name="Genome Announc.">
        <title>Complete Genome Sequence of the Type Strain Corynebacterium testudinoris DSM 44614, Recovered from Necrotic Lesions in the Mouth of a Tortoise.</title>
        <authorList>
            <person name="Ruckert C."/>
            <person name="Kriete M."/>
            <person name="Jaenicke S."/>
            <person name="Winkler A."/>
            <person name="Tauch A."/>
        </authorList>
    </citation>
    <scope>NUCLEOTIDE SEQUENCE [LARGE SCALE GENOMIC DNA]</scope>
    <source>
        <strain evidence="1 2">DSM 44614</strain>
    </source>
</reference>
<evidence type="ECO:0000313" key="2">
    <source>
        <dbReference type="Proteomes" id="UP000035540"/>
    </source>
</evidence>
<proteinExistence type="predicted"/>
<dbReference type="RefSeq" id="WP_169748259.1">
    <property type="nucleotide sequence ID" value="NZ_CP011545.1"/>
</dbReference>